<evidence type="ECO:0000313" key="12">
    <source>
        <dbReference type="Proteomes" id="UP001232445"/>
    </source>
</evidence>
<evidence type="ECO:0000313" key="11">
    <source>
        <dbReference type="EMBL" id="MDQ0337712.1"/>
    </source>
</evidence>
<evidence type="ECO:0000259" key="10">
    <source>
        <dbReference type="Pfam" id="PF00535"/>
    </source>
</evidence>
<evidence type="ECO:0000256" key="9">
    <source>
        <dbReference type="ARBA" id="ARBA00048997"/>
    </source>
</evidence>
<evidence type="ECO:0000256" key="1">
    <source>
        <dbReference type="ARBA" id="ARBA00001946"/>
    </source>
</evidence>
<feature type="domain" description="Glycosyltransferase 2-like" evidence="10">
    <location>
        <begin position="5"/>
        <end position="126"/>
    </location>
</feature>
<evidence type="ECO:0000256" key="7">
    <source>
        <dbReference type="ARBA" id="ARBA00040894"/>
    </source>
</evidence>
<dbReference type="SUPFAM" id="SSF53448">
    <property type="entry name" value="Nucleotide-diphospho-sugar transferases"/>
    <property type="match status" value="1"/>
</dbReference>
<dbReference type="EMBL" id="JAUSUQ010000001">
    <property type="protein sequence ID" value="MDQ0337712.1"/>
    <property type="molecule type" value="Genomic_DNA"/>
</dbReference>
<comment type="caution">
    <text evidence="11">The sequence shown here is derived from an EMBL/GenBank/DDBJ whole genome shotgun (WGS) entry which is preliminary data.</text>
</comment>
<dbReference type="InterPro" id="IPR001173">
    <property type="entry name" value="Glyco_trans_2-like"/>
</dbReference>
<evidence type="ECO:0000256" key="4">
    <source>
        <dbReference type="ARBA" id="ARBA00022679"/>
    </source>
</evidence>
<name>A0ABU0CRQ8_9BACI</name>
<reference evidence="11 12" key="1">
    <citation type="submission" date="2023-07" db="EMBL/GenBank/DDBJ databases">
        <title>Genomic Encyclopedia of Type Strains, Phase IV (KMG-IV): sequencing the most valuable type-strain genomes for metagenomic binning, comparative biology and taxonomic classification.</title>
        <authorList>
            <person name="Goeker M."/>
        </authorList>
    </citation>
    <scope>NUCLEOTIDE SEQUENCE [LARGE SCALE GENOMIC DNA]</scope>
    <source>
        <strain evidence="11 12">DSM 17740</strain>
    </source>
</reference>
<keyword evidence="12" id="KW-1185">Reference proteome</keyword>
<dbReference type="EC" id="2.4.1.266" evidence="6"/>
<proteinExistence type="inferred from homology"/>
<dbReference type="RefSeq" id="WP_307335014.1">
    <property type="nucleotide sequence ID" value="NZ_JAUSUQ010000001.1"/>
</dbReference>
<keyword evidence="5" id="KW-0460">Magnesium</keyword>
<comment type="cofactor">
    <cofactor evidence="1">
        <name>Mg(2+)</name>
        <dbReference type="ChEBI" id="CHEBI:18420"/>
    </cofactor>
</comment>
<accession>A0ABU0CRQ8</accession>
<dbReference type="PANTHER" id="PTHR48090:SF10">
    <property type="entry name" value="GLUCOSYL-3-PHOSPHOGLYCERATE SYNTHASE"/>
    <property type="match status" value="1"/>
</dbReference>
<gene>
    <name evidence="11" type="ORF">J2S00_000482</name>
</gene>
<dbReference type="Pfam" id="PF00535">
    <property type="entry name" value="Glycos_transf_2"/>
    <property type="match status" value="1"/>
</dbReference>
<keyword evidence="4" id="KW-0808">Transferase</keyword>
<dbReference type="Proteomes" id="UP001232445">
    <property type="component" value="Unassembled WGS sequence"/>
</dbReference>
<comment type="catalytic activity">
    <reaction evidence="9">
        <text>an NDP-alpha-D-glucose + (2R)-3-phosphoglycerate = (2R)-2-O-(alpha-D-glucopyranosyl)-3-phospho-glycerate + a ribonucleoside 5'-diphosphate + H(+)</text>
        <dbReference type="Rhea" id="RHEA:47244"/>
        <dbReference type="ChEBI" id="CHEBI:15378"/>
        <dbReference type="ChEBI" id="CHEBI:57930"/>
        <dbReference type="ChEBI" id="CHEBI:58272"/>
        <dbReference type="ChEBI" id="CHEBI:62600"/>
        <dbReference type="ChEBI" id="CHEBI:76533"/>
        <dbReference type="EC" id="2.4.1.266"/>
    </reaction>
    <physiologicalReaction direction="left-to-right" evidence="9">
        <dbReference type="Rhea" id="RHEA:47245"/>
    </physiologicalReaction>
</comment>
<evidence type="ECO:0000256" key="3">
    <source>
        <dbReference type="ARBA" id="ARBA00022676"/>
    </source>
</evidence>
<dbReference type="PANTHER" id="PTHR48090">
    <property type="entry name" value="UNDECAPRENYL-PHOSPHATE 4-DEOXY-4-FORMAMIDO-L-ARABINOSE TRANSFERASE-RELATED"/>
    <property type="match status" value="1"/>
</dbReference>
<evidence type="ECO:0000256" key="8">
    <source>
        <dbReference type="ARBA" id="ARBA00048689"/>
    </source>
</evidence>
<comment type="catalytic activity">
    <reaction evidence="8">
        <text>(2R)-3-phosphoglycerate + UDP-alpha-D-glucose = (2R)-2-O-(alpha-D-glucopyranosyl)-3-phospho-glycerate + UDP + H(+)</text>
        <dbReference type="Rhea" id="RHEA:31319"/>
        <dbReference type="ChEBI" id="CHEBI:15378"/>
        <dbReference type="ChEBI" id="CHEBI:58223"/>
        <dbReference type="ChEBI" id="CHEBI:58272"/>
        <dbReference type="ChEBI" id="CHEBI:58885"/>
        <dbReference type="ChEBI" id="CHEBI:62600"/>
        <dbReference type="EC" id="2.4.1.266"/>
    </reaction>
    <physiologicalReaction direction="left-to-right" evidence="8">
        <dbReference type="Rhea" id="RHEA:31320"/>
    </physiologicalReaction>
</comment>
<keyword evidence="3" id="KW-0328">Glycosyltransferase</keyword>
<dbReference type="CDD" id="cd04179">
    <property type="entry name" value="DPM_DPG-synthase_like"/>
    <property type="match status" value="1"/>
</dbReference>
<evidence type="ECO:0000256" key="6">
    <source>
        <dbReference type="ARBA" id="ARBA00039022"/>
    </source>
</evidence>
<dbReference type="InterPro" id="IPR050256">
    <property type="entry name" value="Glycosyltransferase_2"/>
</dbReference>
<dbReference type="Gene3D" id="3.90.550.10">
    <property type="entry name" value="Spore Coat Polysaccharide Biosynthesis Protein SpsA, Chain A"/>
    <property type="match status" value="1"/>
</dbReference>
<protein>
    <recommendedName>
        <fullName evidence="7">Glucosyl-3-phosphoglycerate synthase</fullName>
        <ecNumber evidence="6">2.4.1.266</ecNumber>
    </recommendedName>
</protein>
<sequence>MDQVSIIIPAYNEEQYIGQTLSTLVGSGDWFKELIVIDDGSDDNTFHQARVYTPHVIRLSGNKGKSAAMMTGVYQSRGSILVFLDADLGNSAHLAKLLLQPVQNQAADMTIAVLPRTKQGGLGLVKRFASWGIYRQTGVWLEAPLSGQRAVRKKHFLSSYRGDQGFGFEVGLTIDYLQAGYVIQEVEVPFTHRERGKTVDGFWHRFKQGLAVKQALKLRKDGIV</sequence>
<comment type="similarity">
    <text evidence="2">Belongs to the glycosyltransferase 2 family.</text>
</comment>
<evidence type="ECO:0000256" key="2">
    <source>
        <dbReference type="ARBA" id="ARBA00006739"/>
    </source>
</evidence>
<evidence type="ECO:0000256" key="5">
    <source>
        <dbReference type="ARBA" id="ARBA00022842"/>
    </source>
</evidence>
<organism evidence="11 12">
    <name type="scientific">Caldalkalibacillus uzonensis</name>
    <dbReference type="NCBI Taxonomy" id="353224"/>
    <lineage>
        <taxon>Bacteria</taxon>
        <taxon>Bacillati</taxon>
        <taxon>Bacillota</taxon>
        <taxon>Bacilli</taxon>
        <taxon>Bacillales</taxon>
        <taxon>Bacillaceae</taxon>
        <taxon>Caldalkalibacillus</taxon>
    </lineage>
</organism>
<dbReference type="InterPro" id="IPR029044">
    <property type="entry name" value="Nucleotide-diphossugar_trans"/>
</dbReference>